<dbReference type="PROSITE" id="PS50181">
    <property type="entry name" value="FBOX"/>
    <property type="match status" value="1"/>
</dbReference>
<dbReference type="OrthoDB" id="5422579at2759"/>
<protein>
    <recommendedName>
        <fullName evidence="1">F-box domain-containing protein</fullName>
    </recommendedName>
</protein>
<accession>A0A9P9G9D8</accession>
<feature type="domain" description="F-box" evidence="1">
    <location>
        <begin position="1"/>
        <end position="46"/>
    </location>
</feature>
<keyword evidence="3" id="KW-1185">Reference proteome</keyword>
<name>A0A9P9G9D8_FUSSL</name>
<comment type="caution">
    <text evidence="2">The sequence shown here is derived from an EMBL/GenBank/DDBJ whole genome shotgun (WGS) entry which is preliminary data.</text>
</comment>
<gene>
    <name evidence="2" type="ORF">B0J15DRAFT_570827</name>
</gene>
<proteinExistence type="predicted"/>
<dbReference type="CDD" id="cd09917">
    <property type="entry name" value="F-box_SF"/>
    <property type="match status" value="1"/>
</dbReference>
<dbReference type="Proteomes" id="UP000736672">
    <property type="component" value="Unassembled WGS sequence"/>
</dbReference>
<organism evidence="2 3">
    <name type="scientific">Fusarium solani</name>
    <name type="common">Filamentous fungus</name>
    <dbReference type="NCBI Taxonomy" id="169388"/>
    <lineage>
        <taxon>Eukaryota</taxon>
        <taxon>Fungi</taxon>
        <taxon>Dikarya</taxon>
        <taxon>Ascomycota</taxon>
        <taxon>Pezizomycotina</taxon>
        <taxon>Sordariomycetes</taxon>
        <taxon>Hypocreomycetidae</taxon>
        <taxon>Hypocreales</taxon>
        <taxon>Nectriaceae</taxon>
        <taxon>Fusarium</taxon>
        <taxon>Fusarium solani species complex</taxon>
    </lineage>
</organism>
<evidence type="ECO:0000259" key="1">
    <source>
        <dbReference type="PROSITE" id="PS50181"/>
    </source>
</evidence>
<sequence length="443" mass="50522">MASLDRLPQELLYQVCSQLPNRDARSFRLVCRALMTVGSSYAFRELILYSHHKDFAFLSRLLSNHVISKSVRSLRYHGMLYDHDISCFREFARRCFNQDLDDRSRSYGAPTDAGHSIRRRLRPGNFLKASYSKYIEAVNDQTAMIKDQSDFLFFANALRELPALEDITVTTVSPREPWWIPNGPFREDSVFLLPGRGPLPLGCRYMEALIHGLKTGPHPGNLRSLQVEGISWRFFNQSPSTLEELGTMFSNLANFQIRIQANPRDGRLAKADVLDCRKFLSESCTLANFLASLGKLERLGVEFTSRHENHYDDDAFPATLDCVLASGHVWTQLSSLKLRNILSNRHDFLKALVFQRSTLIDLELSNISLGITSWCELLPGMKTNLRLQRASLHGRLCGMSDGENEDWELYSPLRDNLSNYLTDRTGSIACPLTFENSSERHMV</sequence>
<dbReference type="SUPFAM" id="SSF81383">
    <property type="entry name" value="F-box domain"/>
    <property type="match status" value="1"/>
</dbReference>
<dbReference type="InterPro" id="IPR001810">
    <property type="entry name" value="F-box_dom"/>
</dbReference>
<dbReference type="Pfam" id="PF00646">
    <property type="entry name" value="F-box"/>
    <property type="match status" value="1"/>
</dbReference>
<dbReference type="AlphaFoldDB" id="A0A9P9G9D8"/>
<evidence type="ECO:0000313" key="2">
    <source>
        <dbReference type="EMBL" id="KAH7234440.1"/>
    </source>
</evidence>
<reference evidence="2" key="1">
    <citation type="journal article" date="2021" name="Nat. Commun.">
        <title>Genetic determinants of endophytism in the Arabidopsis root mycobiome.</title>
        <authorList>
            <person name="Mesny F."/>
            <person name="Miyauchi S."/>
            <person name="Thiergart T."/>
            <person name="Pickel B."/>
            <person name="Atanasova L."/>
            <person name="Karlsson M."/>
            <person name="Huettel B."/>
            <person name="Barry K.W."/>
            <person name="Haridas S."/>
            <person name="Chen C."/>
            <person name="Bauer D."/>
            <person name="Andreopoulos W."/>
            <person name="Pangilinan J."/>
            <person name="LaButti K."/>
            <person name="Riley R."/>
            <person name="Lipzen A."/>
            <person name="Clum A."/>
            <person name="Drula E."/>
            <person name="Henrissat B."/>
            <person name="Kohler A."/>
            <person name="Grigoriev I.V."/>
            <person name="Martin F.M."/>
            <person name="Hacquard S."/>
        </authorList>
    </citation>
    <scope>NUCLEOTIDE SEQUENCE</scope>
    <source>
        <strain evidence="2">FSSC 5 MPI-SDFR-AT-0091</strain>
    </source>
</reference>
<dbReference type="InterPro" id="IPR036047">
    <property type="entry name" value="F-box-like_dom_sf"/>
</dbReference>
<dbReference type="EMBL" id="JAGTJS010000025">
    <property type="protein sequence ID" value="KAH7234440.1"/>
    <property type="molecule type" value="Genomic_DNA"/>
</dbReference>
<evidence type="ECO:0000313" key="3">
    <source>
        <dbReference type="Proteomes" id="UP000736672"/>
    </source>
</evidence>